<dbReference type="PANTHER" id="PTHR35580">
    <property type="entry name" value="CELL SURFACE GLYCOPROTEIN (S-LAYER PROTEIN)-LIKE PROTEIN"/>
    <property type="match status" value="1"/>
</dbReference>
<reference evidence="5 6" key="1">
    <citation type="submission" date="2020-02" db="EMBL/GenBank/DDBJ databases">
        <authorList>
            <person name="Babadi Z.K."/>
            <person name="Risdian C."/>
            <person name="Ebrahimipour G.H."/>
            <person name="Wink J."/>
        </authorList>
    </citation>
    <scope>NUCLEOTIDE SEQUENCE [LARGE SCALE GENOMIC DNA]</scope>
    <source>
        <strain evidence="5 6">ZKHCc1 1396</strain>
    </source>
</reference>
<comment type="subcellular location">
    <subcellularLocation>
        <location evidence="1">Secreted</location>
    </subcellularLocation>
</comment>
<dbReference type="EMBL" id="JAAIYO010000017">
    <property type="protein sequence ID" value="MBE4753228.1"/>
    <property type="molecule type" value="Genomic_DNA"/>
</dbReference>
<keyword evidence="2" id="KW-0964">Secreted</keyword>
<gene>
    <name evidence="5" type="ORF">G4177_34270</name>
</gene>
<evidence type="ECO:0000256" key="1">
    <source>
        <dbReference type="ARBA" id="ARBA00004613"/>
    </source>
</evidence>
<dbReference type="Gene3D" id="2.80.10.50">
    <property type="match status" value="1"/>
</dbReference>
<accession>A0ABR9PZ62</accession>
<name>A0ABR9PZ62_9BACT</name>
<dbReference type="Proteomes" id="UP001516472">
    <property type="component" value="Unassembled WGS sequence"/>
</dbReference>
<keyword evidence="3" id="KW-0732">Signal</keyword>
<dbReference type="RefSeq" id="WP_193430385.1">
    <property type="nucleotide sequence ID" value="NZ_CBCSIP010000030.1"/>
</dbReference>
<evidence type="ECO:0000313" key="5">
    <source>
        <dbReference type="EMBL" id="MBE4753228.1"/>
    </source>
</evidence>
<proteinExistence type="predicted"/>
<feature type="domain" description="Carbohydrate-binding module family 96" evidence="4">
    <location>
        <begin position="48"/>
        <end position="194"/>
    </location>
</feature>
<sequence>MLPALGLMVACGGGDGLEATEDAPALRSTKAAAVTEQCQPRTVYTEDHLSATYDTYVEQASPDASHGTSVMLVSDGSPRQETYLDFRFSGFDGFIQARLRLFASDGSTNGPALYKTQSGWTDTLTWNTRPAPVGTALGNVGEVASGSWVEYDVSSVVKGSGAHAFVLVPEGGNGMDFVSNEDPRRELRPVLVLTHAHTVCTYQGSGGGLTQAVLRGGGGDEVVQALATTSNGGHVVAGVYTGAGSLGGATFPSQGGLMLGRFHPDGTHEWSRAFPQASATLTVTSVTLTPLGNVLVVGGYAGTPDFGQGPLPTSPYYGTFIAKFSPVGQLTWAKGFTAGLVTGDGYDPLPIRANAVATDANGSLIFTGYFFGRANLGGGELYAGPGGGAFDDAVPGMFIAKYSWEGVHLWSRAYEGGLWGAQGEGLATDSAGNVLLAGYASRNADGSPVLGATHRENPLVAKFSPAGTLLWSRALNGAQGRMVGVAALPGDAVAFAGNFTRRFTFAGQTLESTQADEWDGGNADVMLGALEASGTDRWARKHGADAAESVSKVAVDAQGRFKLAGISGGAVDLGGGLIGPTRGNDPQSFVASYGPDGAHQWSRIVGTNHSDPLVAVTPDGTTLFGGTLRGITHVGPTPFGPSRGADLLLLKLAP</sequence>
<evidence type="ECO:0000256" key="3">
    <source>
        <dbReference type="ARBA" id="ARBA00022729"/>
    </source>
</evidence>
<protein>
    <submittedName>
        <fullName evidence="5">DNRLRE domain-containing protein</fullName>
    </submittedName>
</protein>
<dbReference type="Pfam" id="PF24517">
    <property type="entry name" value="CBM96"/>
    <property type="match status" value="1"/>
</dbReference>
<keyword evidence="6" id="KW-1185">Reference proteome</keyword>
<dbReference type="InterPro" id="IPR052918">
    <property type="entry name" value="Motility_Chemotaxis_Reg"/>
</dbReference>
<evidence type="ECO:0000256" key="2">
    <source>
        <dbReference type="ARBA" id="ARBA00022525"/>
    </source>
</evidence>
<comment type="caution">
    <text evidence="5">The sequence shown here is derived from an EMBL/GenBank/DDBJ whole genome shotgun (WGS) entry which is preliminary data.</text>
</comment>
<evidence type="ECO:0000313" key="6">
    <source>
        <dbReference type="Proteomes" id="UP001516472"/>
    </source>
</evidence>
<organism evidence="5 6">
    <name type="scientific">Corallococcus soli</name>
    <dbReference type="NCBI Taxonomy" id="2710757"/>
    <lineage>
        <taxon>Bacteria</taxon>
        <taxon>Pseudomonadati</taxon>
        <taxon>Myxococcota</taxon>
        <taxon>Myxococcia</taxon>
        <taxon>Myxococcales</taxon>
        <taxon>Cystobacterineae</taxon>
        <taxon>Myxococcaceae</taxon>
        <taxon>Corallococcus</taxon>
    </lineage>
</organism>
<dbReference type="PANTHER" id="PTHR35580:SF1">
    <property type="entry name" value="PHYTASE-LIKE DOMAIN-CONTAINING PROTEIN"/>
    <property type="match status" value="1"/>
</dbReference>
<dbReference type="InterPro" id="IPR055372">
    <property type="entry name" value="CBM96"/>
</dbReference>
<dbReference type="NCBIfam" id="NF033679">
    <property type="entry name" value="DNRLRE_dom"/>
    <property type="match status" value="1"/>
</dbReference>
<evidence type="ECO:0000259" key="4">
    <source>
        <dbReference type="Pfam" id="PF24517"/>
    </source>
</evidence>